<sequence>MDSASKIEPAKEGYIAPDELRKKYQSAVGLLMYAMLGTRLDIAFSVSVVSRFCANPTEEHWKLVKRIMCYLRATVDFELVFQGDLKDLSGYTDSDWAQDPETRRSTSGWVFSLGSGAISWSLKRQTRVALSTVEAEYMGQTQAAKEAIWLKTLLDQLLPKGNYGPQATIIYCDNQGAMALAKNPTFHSRSKHFSVDTHFIRERV</sequence>
<proteinExistence type="predicted"/>
<evidence type="ECO:0000313" key="2">
    <source>
        <dbReference type="Proteomes" id="UP000215127"/>
    </source>
</evidence>
<dbReference type="PANTHER" id="PTHR11439:SF467">
    <property type="entry name" value="INTEGRASE CATALYTIC DOMAIN-CONTAINING PROTEIN"/>
    <property type="match status" value="1"/>
</dbReference>
<dbReference type="PANTHER" id="PTHR11439">
    <property type="entry name" value="GAG-POL-RELATED RETROTRANSPOSON"/>
    <property type="match status" value="1"/>
</dbReference>
<name>A0A1X7RVL3_ZYMT9</name>
<accession>A0A1X7RVL3</accession>
<evidence type="ECO:0000313" key="1">
    <source>
        <dbReference type="EMBL" id="SMQ51482.1"/>
    </source>
</evidence>
<dbReference type="STRING" id="1276538.A0A1X7RVL3"/>
<dbReference type="CDD" id="cd09272">
    <property type="entry name" value="RNase_HI_RT_Ty1"/>
    <property type="match status" value="1"/>
</dbReference>
<organism evidence="1 2">
    <name type="scientific">Zymoseptoria tritici (strain ST99CH_3D7)</name>
    <dbReference type="NCBI Taxonomy" id="1276538"/>
    <lineage>
        <taxon>Eukaryota</taxon>
        <taxon>Fungi</taxon>
        <taxon>Dikarya</taxon>
        <taxon>Ascomycota</taxon>
        <taxon>Pezizomycotina</taxon>
        <taxon>Dothideomycetes</taxon>
        <taxon>Dothideomycetidae</taxon>
        <taxon>Mycosphaerellales</taxon>
        <taxon>Mycosphaerellaceae</taxon>
        <taxon>Zymoseptoria</taxon>
    </lineage>
</organism>
<protein>
    <recommendedName>
        <fullName evidence="3">Reverse transcriptase Ty1/copia-type domain-containing protein</fullName>
    </recommendedName>
</protein>
<evidence type="ECO:0008006" key="3">
    <source>
        <dbReference type="Google" id="ProtNLM"/>
    </source>
</evidence>
<dbReference type="EMBL" id="LT853697">
    <property type="protein sequence ID" value="SMQ51482.1"/>
    <property type="molecule type" value="Genomic_DNA"/>
</dbReference>
<keyword evidence="2" id="KW-1185">Reference proteome</keyword>
<reference evidence="1 2" key="1">
    <citation type="submission" date="2016-06" db="EMBL/GenBank/DDBJ databases">
        <authorList>
            <person name="Kjaerup R.B."/>
            <person name="Dalgaard T.S."/>
            <person name="Juul-Madsen H.R."/>
        </authorList>
    </citation>
    <scope>NUCLEOTIDE SEQUENCE [LARGE SCALE GENOMIC DNA]</scope>
</reference>
<dbReference type="AlphaFoldDB" id="A0A1X7RVL3"/>
<gene>
    <name evidence="1" type="ORF">ZT3D7_G6635</name>
</gene>
<dbReference type="Proteomes" id="UP000215127">
    <property type="component" value="Chromosome 6"/>
</dbReference>